<accession>A0A164AJX5</accession>
<evidence type="ECO:0008006" key="3">
    <source>
        <dbReference type="Google" id="ProtNLM"/>
    </source>
</evidence>
<protein>
    <recommendedName>
        <fullName evidence="3">Antitoxin HicB</fullName>
    </recommendedName>
</protein>
<reference evidence="2" key="1">
    <citation type="submission" date="2016-04" db="EMBL/GenBank/DDBJ databases">
        <authorList>
            <person name="Strapagiel D."/>
            <person name="Borowka P."/>
            <person name="Marciniak B."/>
            <person name="Bakula Z."/>
            <person name="Van Ingen J."/>
            <person name="Safianowska A."/>
            <person name="Dziadek J."/>
            <person name="Jagielski T."/>
        </authorList>
    </citation>
    <scope>NUCLEOTIDE SEQUENCE [LARGE SCALE GENOMIC DNA]</scope>
    <source>
        <strain evidence="2">1010001458</strain>
    </source>
</reference>
<keyword evidence="2" id="KW-1185">Reference proteome</keyword>
<organism evidence="1 2">
    <name type="scientific">Mycobacterium ostraviense</name>
    <dbReference type="NCBI Taxonomy" id="2738409"/>
    <lineage>
        <taxon>Bacteria</taxon>
        <taxon>Bacillati</taxon>
        <taxon>Actinomycetota</taxon>
        <taxon>Actinomycetes</taxon>
        <taxon>Mycobacteriales</taxon>
        <taxon>Mycobacteriaceae</taxon>
        <taxon>Mycobacterium</taxon>
    </lineage>
</organism>
<dbReference type="AlphaFoldDB" id="A0A164AJX5"/>
<evidence type="ECO:0000313" key="2">
    <source>
        <dbReference type="Proteomes" id="UP000077342"/>
    </source>
</evidence>
<dbReference type="EMBL" id="LWCI01000105">
    <property type="protein sequence ID" value="KZS62557.1"/>
    <property type="molecule type" value="Genomic_DNA"/>
</dbReference>
<name>A0A164AJX5_9MYCO</name>
<dbReference type="Proteomes" id="UP000077342">
    <property type="component" value="Unassembled WGS sequence"/>
</dbReference>
<evidence type="ECO:0000313" key="1">
    <source>
        <dbReference type="EMBL" id="KZS62557.1"/>
    </source>
</evidence>
<proteinExistence type="predicted"/>
<sequence>MVAMTTYTAIASRGEKYWLVRVLGLGAYPDEGLPTQARTLSDVEPWAHDLIATYLDIPADSFDVEVKVELPDSVRYHLDLAAKLRKEAADAQAAAAQEYRRAALELKNTGLTVRDIGAALGVSHQRVHQLVSDHQTAESGTQVTMFHH</sequence>
<comment type="caution">
    <text evidence="1">The sequence shown here is derived from an EMBL/GenBank/DDBJ whole genome shotgun (WGS) entry which is preliminary data.</text>
</comment>
<gene>
    <name evidence="1" type="ORF">A4G28_08280</name>
</gene>